<dbReference type="GO" id="GO:0005737">
    <property type="term" value="C:cytoplasm"/>
    <property type="evidence" value="ECO:0007669"/>
    <property type="project" value="TreeGrafter"/>
</dbReference>
<protein>
    <submittedName>
        <fullName evidence="3">Armadillo-type protein</fullName>
    </submittedName>
</protein>
<dbReference type="VEuPathDB" id="FungiDB:YALI1_D05538g"/>
<dbReference type="EMBL" id="KZ858963">
    <property type="protein sequence ID" value="RDW27412.1"/>
    <property type="molecule type" value="Genomic_DNA"/>
</dbReference>
<sequence length="1288" mass="146856">MEEQAIQQIVSSLELVHDPRTSNRQRQEAQSLLETIKQNEDAPFWGWQLASPKQGYSPVVRHFGLGLIQHAIQYMFLYYDAPRKAAVRDWVIDLATNVTADDPHYIKEKLCVLWVNIAKRVWGVDKPTDTDTNNNTDSNNTDNNNSNNSNSSTTTDSSWKNMDALLVQMWDANLQTREISLGVFRTLFEDIWILEDTVAAKRSSILTAQCIEVVTSEEVLEQMYENRVAELRQLRQGSEGWINRWAAFLAELLAKGDEPQWVVQLLQTIKTCLYWVLPAAIRKADLLGLLSQAITSSDLNVQVEATECLHTLFTRPFSQDEEFQAIVGSVFLPQGISTLHGVYDSIRLDVNNLDERAYALTKKFVEMVVGLGEYLNVYKGCHLPAGSDVGGYLRLVLAIVQHDSLLVSSLTLQFWCSILRMDEVTGKQEAERLLPQLLEIAADRCIKYEDVDDSHVSVQYLEMDFDSPPERHMFLCNYRRFMDDIVRLCVYQNPVDSITWLQQRMAQFFSQENVAWQVFERDQFEEYKGNPAFFVSYCQFNLVEASLRGVSRWQALTKEDTDSWRAKEAEILRLVENWGTSLLGMNLRDPQLVRKSTQTLVQVAPMLKDRTQFVFQILERVISGCTYQLGGKSQDSLTDDERALIKEVHISCGTELNRLAYLMPDSLAPIYSDLERVVIDLFQSNKLTEHEGVAFKSFLLVVSQRCSASLTSPEERAHRFGTIVDPVFECWTDPGTVKGLTDLQWFMEHIGIVRIAEYFRSRGVTSSTNLLEEQMDEPGFQLRNQLKEKCSVLFPIRQTRIFLQYSIERLDRDSPEFLALLALWKPRIQPILPHILQLITQIQAYHNPKNWTTLPSEVQSFVKYSVQERFWQVGVSIKSKDEFVDENVKAMQSLRDFADSIGHIVRYTREYSFFAVSSISALNETLYEIPDIATNLWKALVGADDGVGITLHSWRHMVSMVVRPVIKNCPLNLVPEFMPQFLPHVLTKLDEVLTTKWGAMTNLQLPSAGDDNYDAMVTAEAADDEQLSDEMMDEHLLRQLTNVVGRFLIDLVGHEKASTPKTAQPPAPGAPPSNAEVLKKVTLTNKDILGPFLVLCNHVIGFRDSRCSFNVCLLLRGILPLILNKWGELDDFLVSEVMKTCIRIIHDPFYVEVHSEAGYIVTLIYTYISNESDSPAKLLLAYYNHQQQEGGHSSVTPQDIINFEKQLSNSNRSLRQQRGVVLDFLMYHHPMRPSEADGGQNSRQAQMQKLAKKQQAAQRKQLLSKKTDTGDLLMETEEEAGLGNLFGQ</sequence>
<dbReference type="GO" id="GO:0003723">
    <property type="term" value="F:RNA binding"/>
    <property type="evidence" value="ECO:0007669"/>
    <property type="project" value="TreeGrafter"/>
</dbReference>
<dbReference type="Gene3D" id="1.25.10.10">
    <property type="entry name" value="Leucine-rich Repeat Variant"/>
    <property type="match status" value="1"/>
</dbReference>
<dbReference type="GO" id="GO:0005049">
    <property type="term" value="F:nuclear export signal receptor activity"/>
    <property type="evidence" value="ECO:0007669"/>
    <property type="project" value="InterPro"/>
</dbReference>
<dbReference type="InterPro" id="IPR011989">
    <property type="entry name" value="ARM-like"/>
</dbReference>
<dbReference type="InterPro" id="IPR045478">
    <property type="entry name" value="Exportin-5_C"/>
</dbReference>
<evidence type="ECO:0000313" key="3">
    <source>
        <dbReference type="EMBL" id="RDW27412.1"/>
    </source>
</evidence>
<evidence type="ECO:0000256" key="1">
    <source>
        <dbReference type="SAM" id="MobiDB-lite"/>
    </source>
</evidence>
<dbReference type="InterPro" id="IPR016024">
    <property type="entry name" value="ARM-type_fold"/>
</dbReference>
<dbReference type="OrthoDB" id="2215036at2759"/>
<proteinExistence type="predicted"/>
<dbReference type="GO" id="GO:0042565">
    <property type="term" value="C:RNA nuclear export complex"/>
    <property type="evidence" value="ECO:0007669"/>
    <property type="project" value="TreeGrafter"/>
</dbReference>
<gene>
    <name evidence="3" type="ORF">B0I71DRAFT_115365</name>
</gene>
<dbReference type="InterPro" id="IPR045065">
    <property type="entry name" value="XPO1/5"/>
</dbReference>
<dbReference type="PANTHER" id="PTHR11223">
    <property type="entry name" value="EXPORTIN 1/5"/>
    <property type="match status" value="1"/>
</dbReference>
<dbReference type="GO" id="GO:0006611">
    <property type="term" value="P:protein export from nucleus"/>
    <property type="evidence" value="ECO:0007669"/>
    <property type="project" value="InterPro"/>
</dbReference>
<feature type="region of interest" description="Disordered" evidence="1">
    <location>
        <begin position="1232"/>
        <end position="1288"/>
    </location>
</feature>
<feature type="domain" description="Exportin-5 C-terminal" evidence="2">
    <location>
        <begin position="355"/>
        <end position="1228"/>
    </location>
</feature>
<feature type="region of interest" description="Disordered" evidence="1">
    <location>
        <begin position="125"/>
        <end position="156"/>
    </location>
</feature>
<dbReference type="PANTHER" id="PTHR11223:SF3">
    <property type="entry name" value="EXPORTIN-5"/>
    <property type="match status" value="1"/>
</dbReference>
<dbReference type="VEuPathDB" id="FungiDB:YALI0_D04444g"/>
<reference evidence="3 4" key="1">
    <citation type="submission" date="2018-07" db="EMBL/GenBank/DDBJ databases">
        <title>Draft Genome Assemblies for Five Robust Yarrowia lipolytica Strains Exhibiting High Lipid Production and Pentose Sugar Utilization and Sugar Alcohol Secretion from Undetoxified Lignocellulosic Biomass Hydrolysates.</title>
        <authorList>
            <consortium name="DOE Joint Genome Institute"/>
            <person name="Walker C."/>
            <person name="Ryu S."/>
            <person name="Na H."/>
            <person name="Zane M."/>
            <person name="LaButti K."/>
            <person name="Lipzen A."/>
            <person name="Haridas S."/>
            <person name="Barry K."/>
            <person name="Grigoriev I.V."/>
            <person name="Quarterman J."/>
            <person name="Slininger P."/>
            <person name="Dien B."/>
            <person name="Trinh C.T."/>
        </authorList>
    </citation>
    <scope>NUCLEOTIDE SEQUENCE [LARGE SCALE GENOMIC DNA]</scope>
    <source>
        <strain evidence="3 4">YB392</strain>
    </source>
</reference>
<feature type="compositionally biased region" description="Low complexity" evidence="1">
    <location>
        <begin position="130"/>
        <end position="156"/>
    </location>
</feature>
<dbReference type="Proteomes" id="UP000256601">
    <property type="component" value="Unassembled WGS sequence"/>
</dbReference>
<accession>A0A371CB22</accession>
<name>A0A371CB22_YARLL</name>
<feature type="compositionally biased region" description="Low complexity" evidence="1">
    <location>
        <begin position="1244"/>
        <end position="1261"/>
    </location>
</feature>
<dbReference type="SUPFAM" id="SSF48371">
    <property type="entry name" value="ARM repeat"/>
    <property type="match status" value="1"/>
</dbReference>
<organism evidence="3 4">
    <name type="scientific">Yarrowia lipolytica</name>
    <name type="common">Candida lipolytica</name>
    <dbReference type="NCBI Taxonomy" id="4952"/>
    <lineage>
        <taxon>Eukaryota</taxon>
        <taxon>Fungi</taxon>
        <taxon>Dikarya</taxon>
        <taxon>Ascomycota</taxon>
        <taxon>Saccharomycotina</taxon>
        <taxon>Dipodascomycetes</taxon>
        <taxon>Dipodascales</taxon>
        <taxon>Dipodascales incertae sedis</taxon>
        <taxon>Yarrowia</taxon>
    </lineage>
</organism>
<dbReference type="GO" id="GO:0006405">
    <property type="term" value="P:RNA export from nucleus"/>
    <property type="evidence" value="ECO:0007669"/>
    <property type="project" value="TreeGrafter"/>
</dbReference>
<evidence type="ECO:0000259" key="2">
    <source>
        <dbReference type="Pfam" id="PF19273"/>
    </source>
</evidence>
<evidence type="ECO:0000313" key="4">
    <source>
        <dbReference type="Proteomes" id="UP000256601"/>
    </source>
</evidence>
<dbReference type="Pfam" id="PF19273">
    <property type="entry name" value="Exportin-5"/>
    <property type="match status" value="1"/>
</dbReference>
<dbReference type="GO" id="GO:0005634">
    <property type="term" value="C:nucleus"/>
    <property type="evidence" value="ECO:0007669"/>
    <property type="project" value="TreeGrafter"/>
</dbReference>